<feature type="transmembrane region" description="Helical" evidence="5">
    <location>
        <begin position="57"/>
        <end position="76"/>
    </location>
</feature>
<comment type="subcellular location">
    <subcellularLocation>
        <location evidence="1">Membrane</location>
        <topology evidence="1">Multi-pass membrane protein</topology>
    </subcellularLocation>
</comment>
<keyword evidence="2 5" id="KW-0812">Transmembrane</keyword>
<dbReference type="GO" id="GO:0016020">
    <property type="term" value="C:membrane"/>
    <property type="evidence" value="ECO:0007669"/>
    <property type="project" value="UniProtKB-SubCell"/>
</dbReference>
<dbReference type="AlphaFoldDB" id="A0A8S3Z7V8"/>
<dbReference type="Proteomes" id="UP000678393">
    <property type="component" value="Unassembled WGS sequence"/>
</dbReference>
<feature type="domain" description="G-protein coupled receptors family 2 profile 2" evidence="6">
    <location>
        <begin position="1"/>
        <end position="106"/>
    </location>
</feature>
<comment type="caution">
    <text evidence="7">The sequence shown here is derived from an EMBL/GenBank/DDBJ whole genome shotgun (WGS) entry which is preliminary data.</text>
</comment>
<dbReference type="Gene3D" id="1.20.1070.10">
    <property type="entry name" value="Rhodopsin 7-helix transmembrane proteins"/>
    <property type="match status" value="1"/>
</dbReference>
<dbReference type="InterPro" id="IPR053066">
    <property type="entry name" value="ADGR_G7"/>
</dbReference>
<dbReference type="PROSITE" id="PS50261">
    <property type="entry name" value="G_PROTEIN_RECEP_F2_4"/>
    <property type="match status" value="1"/>
</dbReference>
<proteinExistence type="predicted"/>
<evidence type="ECO:0000256" key="1">
    <source>
        <dbReference type="ARBA" id="ARBA00004141"/>
    </source>
</evidence>
<sequence length="123" mass="13772">CWMDLQAYYYAFALPVGIIIVFNIIMFCIIIVSLATKPKGLRSNQINSSATKTSLKAAITIFVLLGLTWIFGYLAIEDARLPFQYAFTILSSLQGFFIFMLLVARRKQVSVIPCVQSELFAGC</sequence>
<organism evidence="7 8">
    <name type="scientific">Candidula unifasciata</name>
    <dbReference type="NCBI Taxonomy" id="100452"/>
    <lineage>
        <taxon>Eukaryota</taxon>
        <taxon>Metazoa</taxon>
        <taxon>Spiralia</taxon>
        <taxon>Lophotrochozoa</taxon>
        <taxon>Mollusca</taxon>
        <taxon>Gastropoda</taxon>
        <taxon>Heterobranchia</taxon>
        <taxon>Euthyneura</taxon>
        <taxon>Panpulmonata</taxon>
        <taxon>Eupulmonata</taxon>
        <taxon>Stylommatophora</taxon>
        <taxon>Helicina</taxon>
        <taxon>Helicoidea</taxon>
        <taxon>Geomitridae</taxon>
        <taxon>Candidula</taxon>
    </lineage>
</organism>
<dbReference type="Pfam" id="PF00002">
    <property type="entry name" value="7tm_2"/>
    <property type="match status" value="1"/>
</dbReference>
<dbReference type="InterPro" id="IPR017981">
    <property type="entry name" value="GPCR_2-like_7TM"/>
</dbReference>
<dbReference type="GO" id="GO:0004930">
    <property type="term" value="F:G protein-coupled receptor activity"/>
    <property type="evidence" value="ECO:0007669"/>
    <property type="project" value="InterPro"/>
</dbReference>
<evidence type="ECO:0000313" key="7">
    <source>
        <dbReference type="EMBL" id="CAG5124065.1"/>
    </source>
</evidence>
<evidence type="ECO:0000259" key="6">
    <source>
        <dbReference type="PROSITE" id="PS50261"/>
    </source>
</evidence>
<name>A0A8S3Z7V8_9EUPU</name>
<gene>
    <name evidence="7" type="ORF">CUNI_LOCUS9623</name>
</gene>
<feature type="transmembrane region" description="Helical" evidence="5">
    <location>
        <begin position="12"/>
        <end position="36"/>
    </location>
</feature>
<evidence type="ECO:0000256" key="3">
    <source>
        <dbReference type="ARBA" id="ARBA00022989"/>
    </source>
</evidence>
<keyword evidence="8" id="KW-1185">Reference proteome</keyword>
<keyword evidence="4 5" id="KW-0472">Membrane</keyword>
<evidence type="ECO:0000313" key="8">
    <source>
        <dbReference type="Proteomes" id="UP000678393"/>
    </source>
</evidence>
<feature type="transmembrane region" description="Helical" evidence="5">
    <location>
        <begin position="82"/>
        <end position="103"/>
    </location>
</feature>
<evidence type="ECO:0000256" key="5">
    <source>
        <dbReference type="SAM" id="Phobius"/>
    </source>
</evidence>
<dbReference type="EMBL" id="CAJHNH020001688">
    <property type="protein sequence ID" value="CAG5124065.1"/>
    <property type="molecule type" value="Genomic_DNA"/>
</dbReference>
<feature type="non-terminal residue" evidence="7">
    <location>
        <position position="123"/>
    </location>
</feature>
<dbReference type="OrthoDB" id="10071092at2759"/>
<protein>
    <recommendedName>
        <fullName evidence="6">G-protein coupled receptors family 2 profile 2 domain-containing protein</fullName>
    </recommendedName>
</protein>
<reference evidence="7" key="1">
    <citation type="submission" date="2021-04" db="EMBL/GenBank/DDBJ databases">
        <authorList>
            <consortium name="Molecular Ecology Group"/>
        </authorList>
    </citation>
    <scope>NUCLEOTIDE SEQUENCE</scope>
</reference>
<dbReference type="PANTHER" id="PTHR47767">
    <property type="entry name" value="ADHESION G PROTEIN-COUPLED RECEPTOR G7"/>
    <property type="match status" value="1"/>
</dbReference>
<dbReference type="InterPro" id="IPR000832">
    <property type="entry name" value="GPCR_2_secretin-like"/>
</dbReference>
<evidence type="ECO:0000256" key="2">
    <source>
        <dbReference type="ARBA" id="ARBA00022692"/>
    </source>
</evidence>
<evidence type="ECO:0000256" key="4">
    <source>
        <dbReference type="ARBA" id="ARBA00023136"/>
    </source>
</evidence>
<keyword evidence="3 5" id="KW-1133">Transmembrane helix</keyword>
<dbReference type="GO" id="GO:0007166">
    <property type="term" value="P:cell surface receptor signaling pathway"/>
    <property type="evidence" value="ECO:0007669"/>
    <property type="project" value="InterPro"/>
</dbReference>
<accession>A0A8S3Z7V8</accession>